<evidence type="ECO:0000256" key="1">
    <source>
        <dbReference type="ARBA" id="ARBA00008791"/>
    </source>
</evidence>
<reference evidence="5 6" key="1">
    <citation type="submission" date="2020-08" db="EMBL/GenBank/DDBJ databases">
        <title>Genome sequencing of Purple Non-Sulfur Bacteria from various extreme environments.</title>
        <authorList>
            <person name="Mayer M."/>
        </authorList>
    </citation>
    <scope>NUCLEOTIDE SEQUENCE [LARGE SCALE GENOMIC DNA]</scope>
    <source>
        <strain evidence="5 6">JA131</strain>
    </source>
</reference>
<proteinExistence type="inferred from homology"/>
<dbReference type="InterPro" id="IPR006015">
    <property type="entry name" value="Universal_stress_UspA"/>
</dbReference>
<sequence>MTTPDPLYDDPEPYLRCLVATDLSARGDRALVRAFRLVSRGQGLVTILHVVEDTYPKDILKRIKEDVHIHLRQQIMYMPESQGIYYRIEVMSGHDCDIINERSVNHDMIVLGGRREPKLQDYVLSSTVQRVVRGASVPVLVVKTPYRGPYGLALAGLDEHPEAMRALAFALTTCPEARVVAFHAIDLPTSGARSEDTTVDDDSGVHDHMTDWFAPFLRRLEALPGFRDRGRVQGVIGSGPEALDRLCRDKAPDLLLFGRPHRNRSFFFGEDLPGYALMTKTHDILIVP</sequence>
<dbReference type="RefSeq" id="WP_184047471.1">
    <property type="nucleotide sequence ID" value="NZ_JACIGK010000031.1"/>
</dbReference>
<dbReference type="PANTHER" id="PTHR46268:SF27">
    <property type="entry name" value="UNIVERSAL STRESS PROTEIN RV2623"/>
    <property type="match status" value="1"/>
</dbReference>
<keyword evidence="3" id="KW-0067">ATP-binding</keyword>
<dbReference type="Gene3D" id="3.40.50.12370">
    <property type="match status" value="1"/>
</dbReference>
<evidence type="ECO:0000256" key="2">
    <source>
        <dbReference type="ARBA" id="ARBA00022741"/>
    </source>
</evidence>
<dbReference type="SUPFAM" id="SSF52402">
    <property type="entry name" value="Adenine nucleotide alpha hydrolases-like"/>
    <property type="match status" value="2"/>
</dbReference>
<dbReference type="GO" id="GO:0005524">
    <property type="term" value="F:ATP binding"/>
    <property type="evidence" value="ECO:0007669"/>
    <property type="project" value="UniProtKB-KW"/>
</dbReference>
<evidence type="ECO:0000256" key="3">
    <source>
        <dbReference type="ARBA" id="ARBA00022840"/>
    </source>
</evidence>
<dbReference type="CDD" id="cd00293">
    <property type="entry name" value="USP-like"/>
    <property type="match status" value="1"/>
</dbReference>
<dbReference type="Proteomes" id="UP000554286">
    <property type="component" value="Unassembled WGS sequence"/>
</dbReference>
<feature type="domain" description="UspA" evidence="4">
    <location>
        <begin position="14"/>
        <end position="143"/>
    </location>
</feature>
<comment type="similarity">
    <text evidence="1">Belongs to the universal stress protein A family.</text>
</comment>
<comment type="caution">
    <text evidence="5">The sequence shown here is derived from an EMBL/GenBank/DDBJ whole genome shotgun (WGS) entry which is preliminary data.</text>
</comment>
<gene>
    <name evidence="5" type="ORF">GGD89_003326</name>
</gene>
<protein>
    <submittedName>
        <fullName evidence="5">Nucleotide-binding universal stress UspA family protein</fullName>
    </submittedName>
</protein>
<keyword evidence="2" id="KW-0547">Nucleotide-binding</keyword>
<accession>A0A7W6WB48</accession>
<name>A0A7W6WB48_9PROT</name>
<keyword evidence="6" id="KW-1185">Reference proteome</keyword>
<evidence type="ECO:0000313" key="6">
    <source>
        <dbReference type="Proteomes" id="UP000554286"/>
    </source>
</evidence>
<dbReference type="PRINTS" id="PR01438">
    <property type="entry name" value="UNVRSLSTRESS"/>
</dbReference>
<dbReference type="PANTHER" id="PTHR46268">
    <property type="entry name" value="STRESS RESPONSE PROTEIN NHAX"/>
    <property type="match status" value="1"/>
</dbReference>
<dbReference type="EMBL" id="JACIGK010000031">
    <property type="protein sequence ID" value="MBB4267679.1"/>
    <property type="molecule type" value="Genomic_DNA"/>
</dbReference>
<dbReference type="InterPro" id="IPR006016">
    <property type="entry name" value="UspA"/>
</dbReference>
<evidence type="ECO:0000259" key="4">
    <source>
        <dbReference type="Pfam" id="PF00582"/>
    </source>
</evidence>
<evidence type="ECO:0000313" key="5">
    <source>
        <dbReference type="EMBL" id="MBB4267679.1"/>
    </source>
</evidence>
<dbReference type="Pfam" id="PF00582">
    <property type="entry name" value="Usp"/>
    <property type="match status" value="1"/>
</dbReference>
<dbReference type="AlphaFoldDB" id="A0A7W6WB48"/>
<organism evidence="5 6">
    <name type="scientific">Roseospira visakhapatnamensis</name>
    <dbReference type="NCBI Taxonomy" id="390880"/>
    <lineage>
        <taxon>Bacteria</taxon>
        <taxon>Pseudomonadati</taxon>
        <taxon>Pseudomonadota</taxon>
        <taxon>Alphaproteobacteria</taxon>
        <taxon>Rhodospirillales</taxon>
        <taxon>Rhodospirillaceae</taxon>
        <taxon>Roseospira</taxon>
    </lineage>
</organism>